<comment type="subcellular location">
    <subcellularLocation>
        <location evidence="1">Membrane</location>
        <topology evidence="1">Multi-pass membrane protein</topology>
    </subcellularLocation>
</comment>
<dbReference type="Pfam" id="PF23262">
    <property type="entry name" value="NFD4_C"/>
    <property type="match status" value="1"/>
</dbReference>
<evidence type="ECO:0000256" key="3">
    <source>
        <dbReference type="ARBA" id="ARBA00022989"/>
    </source>
</evidence>
<dbReference type="OrthoDB" id="689381at2759"/>
<evidence type="ECO:0000313" key="8">
    <source>
        <dbReference type="EMBL" id="KAF3323632.1"/>
    </source>
</evidence>
<feature type="domain" description="NFD4 C-terminal" evidence="7">
    <location>
        <begin position="87"/>
        <end position="220"/>
    </location>
</feature>
<dbReference type="GO" id="GO:0016020">
    <property type="term" value="C:membrane"/>
    <property type="evidence" value="ECO:0007669"/>
    <property type="project" value="UniProtKB-SubCell"/>
</dbReference>
<organism evidence="8 9">
    <name type="scientific">Carex littledalei</name>
    <dbReference type="NCBI Taxonomy" id="544730"/>
    <lineage>
        <taxon>Eukaryota</taxon>
        <taxon>Viridiplantae</taxon>
        <taxon>Streptophyta</taxon>
        <taxon>Embryophyta</taxon>
        <taxon>Tracheophyta</taxon>
        <taxon>Spermatophyta</taxon>
        <taxon>Magnoliopsida</taxon>
        <taxon>Liliopsida</taxon>
        <taxon>Poales</taxon>
        <taxon>Cyperaceae</taxon>
        <taxon>Cyperoideae</taxon>
        <taxon>Cariceae</taxon>
        <taxon>Carex</taxon>
        <taxon>Carex subgen. Euthyceras</taxon>
    </lineage>
</organism>
<dbReference type="EMBL" id="SWLB01000023">
    <property type="protein sequence ID" value="KAF3323632.1"/>
    <property type="molecule type" value="Genomic_DNA"/>
</dbReference>
<evidence type="ECO:0000256" key="6">
    <source>
        <dbReference type="SAM" id="Phobius"/>
    </source>
</evidence>
<keyword evidence="9" id="KW-1185">Reference proteome</keyword>
<protein>
    <submittedName>
        <fullName evidence="8">Protein NUCLEAR FUSION DEFECTIVE 4 isoform X2</fullName>
    </submittedName>
</protein>
<keyword evidence="2 6" id="KW-0812">Transmembrane</keyword>
<evidence type="ECO:0000256" key="1">
    <source>
        <dbReference type="ARBA" id="ARBA00004141"/>
    </source>
</evidence>
<reference evidence="8" key="1">
    <citation type="submission" date="2020-01" db="EMBL/GenBank/DDBJ databases">
        <title>Genome sequence of Kobresia littledalei, the first chromosome-level genome in the family Cyperaceae.</title>
        <authorList>
            <person name="Qu G."/>
        </authorList>
    </citation>
    <scope>NUCLEOTIDE SEQUENCE</scope>
    <source>
        <strain evidence="8">C.B.Clarke</strain>
        <tissue evidence="8">Leaf</tissue>
    </source>
</reference>
<proteinExistence type="predicted"/>
<comment type="caution">
    <text evidence="8">The sequence shown here is derived from an EMBL/GenBank/DDBJ whole genome shotgun (WGS) entry which is preliminary data.</text>
</comment>
<evidence type="ECO:0000256" key="2">
    <source>
        <dbReference type="ARBA" id="ARBA00022692"/>
    </source>
</evidence>
<sequence>MEEPLISPSGESSSMQKQKQVEEWEDEVEKEKLQEEAHLQLLQVSERKKSIAQLKAKFTCAAARGGVRVKKRSGPHRGEDFTLLQALVKAEFWLIFVTLLLGAGSGLTVIDNLGQMSQSLGFDDAKDSVSMISIWNFLGRVAGGYFSENIVRDHAYPRPIATAVAQLLLAIGHFLFATAWPGTMYIGTLLVGLGYGAHWAVIPATVSELFTLKFFGAIYNFNHSQPSWLYDLLWCYYK</sequence>
<evidence type="ECO:0000313" key="9">
    <source>
        <dbReference type="Proteomes" id="UP000623129"/>
    </source>
</evidence>
<feature type="region of interest" description="Disordered" evidence="5">
    <location>
        <begin position="1"/>
        <end position="27"/>
    </location>
</feature>
<feature type="transmembrane region" description="Helical" evidence="6">
    <location>
        <begin position="130"/>
        <end position="147"/>
    </location>
</feature>
<feature type="transmembrane region" description="Helical" evidence="6">
    <location>
        <begin position="159"/>
        <end position="179"/>
    </location>
</feature>
<keyword evidence="3 6" id="KW-1133">Transmembrane helix</keyword>
<dbReference type="Gene3D" id="1.20.1250.20">
    <property type="entry name" value="MFS general substrate transporter like domains"/>
    <property type="match status" value="1"/>
</dbReference>
<dbReference type="SUPFAM" id="SSF103473">
    <property type="entry name" value="MFS general substrate transporter"/>
    <property type="match status" value="1"/>
</dbReference>
<accession>A0A833QK94</accession>
<name>A0A833QK94_9POAL</name>
<dbReference type="PANTHER" id="PTHR21576:SF96">
    <property type="entry name" value="OS04G0388700 PROTEIN"/>
    <property type="match status" value="1"/>
</dbReference>
<feature type="transmembrane region" description="Helical" evidence="6">
    <location>
        <begin position="92"/>
        <end position="110"/>
    </location>
</feature>
<gene>
    <name evidence="8" type="ORF">FCM35_KLT12363</name>
</gene>
<dbReference type="InterPro" id="IPR056555">
    <property type="entry name" value="NFD4_C"/>
</dbReference>
<evidence type="ECO:0000259" key="7">
    <source>
        <dbReference type="Pfam" id="PF23262"/>
    </source>
</evidence>
<dbReference type="Proteomes" id="UP000623129">
    <property type="component" value="Unassembled WGS sequence"/>
</dbReference>
<evidence type="ECO:0000256" key="5">
    <source>
        <dbReference type="SAM" id="MobiDB-lite"/>
    </source>
</evidence>
<dbReference type="InterPro" id="IPR036259">
    <property type="entry name" value="MFS_trans_sf"/>
</dbReference>
<dbReference type="AlphaFoldDB" id="A0A833QK94"/>
<keyword evidence="4 6" id="KW-0472">Membrane</keyword>
<evidence type="ECO:0000256" key="4">
    <source>
        <dbReference type="ARBA" id="ARBA00023136"/>
    </source>
</evidence>
<dbReference type="PANTHER" id="PTHR21576">
    <property type="entry name" value="UNCHARACTERIZED NODULIN-LIKE PROTEIN"/>
    <property type="match status" value="1"/>
</dbReference>